<gene>
    <name evidence="1" type="ORF">F4821DRAFT_114889</name>
</gene>
<name>A0ACC0DJM0_9PEZI</name>
<dbReference type="EMBL" id="MU394282">
    <property type="protein sequence ID" value="KAI6093032.1"/>
    <property type="molecule type" value="Genomic_DNA"/>
</dbReference>
<sequence>MVISRALRSHRLTRLERIARYSYLFGSTTLSIYCESSNTKRIIMAPLSQATSPPEMVAGEKMPARGRSAQQPQVSAQPSSHPPSHNQGATPTRSRERTSWLTRLKEFSRTFYKQRDFVYLALLAGVMIIINIVQVALIKYLHSWGWIVGFPASVFGFSILLLLARALLNWKELVDTWKNIDWQHRAAQVGIILSILLPIIFCEFVYLPAVAIPAINRVQWSTSIQAEQSQIPPAILLVPDNPYITFFSQGTNASASVQYGSGTYSEGEVSPVGQYRGLFPDEVEFPIQWLSFTPHIPEPGVNLADLAMNWSWSLSVNFTYNSTDPYIPGYNHDPNDFVPSIMVVLYDSTLPLNFSDVFNECGAYSQRPLELTLTIPALYAGLDWPVQVETFRINDEVRELYDAETNYTCRQYVDDYKYYVAQPPALSWDKSLADYCDVGQNGTAPCETTLYFELISPLITTQTSRRGTNTLKILIDEGSILGAIQFITWFFGIFII</sequence>
<comment type="caution">
    <text evidence="1">The sequence shown here is derived from an EMBL/GenBank/DDBJ whole genome shotgun (WGS) entry which is preliminary data.</text>
</comment>
<evidence type="ECO:0000313" key="2">
    <source>
        <dbReference type="Proteomes" id="UP001497680"/>
    </source>
</evidence>
<accession>A0ACC0DJM0</accession>
<evidence type="ECO:0000313" key="1">
    <source>
        <dbReference type="EMBL" id="KAI6093032.1"/>
    </source>
</evidence>
<proteinExistence type="predicted"/>
<organism evidence="1 2">
    <name type="scientific">Hypoxylon rubiginosum</name>
    <dbReference type="NCBI Taxonomy" id="110542"/>
    <lineage>
        <taxon>Eukaryota</taxon>
        <taxon>Fungi</taxon>
        <taxon>Dikarya</taxon>
        <taxon>Ascomycota</taxon>
        <taxon>Pezizomycotina</taxon>
        <taxon>Sordariomycetes</taxon>
        <taxon>Xylariomycetidae</taxon>
        <taxon>Xylariales</taxon>
        <taxon>Hypoxylaceae</taxon>
        <taxon>Hypoxylon</taxon>
    </lineage>
</organism>
<keyword evidence="2" id="KW-1185">Reference proteome</keyword>
<protein>
    <submittedName>
        <fullName evidence="1">Uncharacterized protein</fullName>
    </submittedName>
</protein>
<reference evidence="1 2" key="1">
    <citation type="journal article" date="2022" name="New Phytol.">
        <title>Ecological generalism drives hyperdiversity of secondary metabolite gene clusters in xylarialean endophytes.</title>
        <authorList>
            <person name="Franco M.E.E."/>
            <person name="Wisecaver J.H."/>
            <person name="Arnold A.E."/>
            <person name="Ju Y.M."/>
            <person name="Slot J.C."/>
            <person name="Ahrendt S."/>
            <person name="Moore L.P."/>
            <person name="Eastman K.E."/>
            <person name="Scott K."/>
            <person name="Konkel Z."/>
            <person name="Mondo S.J."/>
            <person name="Kuo A."/>
            <person name="Hayes R.D."/>
            <person name="Haridas S."/>
            <person name="Andreopoulos B."/>
            <person name="Riley R."/>
            <person name="LaButti K."/>
            <person name="Pangilinan J."/>
            <person name="Lipzen A."/>
            <person name="Amirebrahimi M."/>
            <person name="Yan J."/>
            <person name="Adam C."/>
            <person name="Keymanesh K."/>
            <person name="Ng V."/>
            <person name="Louie K."/>
            <person name="Northen T."/>
            <person name="Drula E."/>
            <person name="Henrissat B."/>
            <person name="Hsieh H.M."/>
            <person name="Youens-Clark K."/>
            <person name="Lutzoni F."/>
            <person name="Miadlikowska J."/>
            <person name="Eastwood D.C."/>
            <person name="Hamelin R.C."/>
            <person name="Grigoriev I.V."/>
            <person name="U'Ren J.M."/>
        </authorList>
    </citation>
    <scope>NUCLEOTIDE SEQUENCE [LARGE SCALE GENOMIC DNA]</scope>
    <source>
        <strain evidence="1 2">ER1909</strain>
    </source>
</reference>
<dbReference type="Proteomes" id="UP001497680">
    <property type="component" value="Unassembled WGS sequence"/>
</dbReference>